<dbReference type="Pfam" id="PF07812">
    <property type="entry name" value="TfuA"/>
    <property type="match status" value="1"/>
</dbReference>
<evidence type="ECO:0000313" key="3">
    <source>
        <dbReference type="Proteomes" id="UP000093695"/>
    </source>
</evidence>
<feature type="domain" description="TfuA-like core" evidence="1">
    <location>
        <begin position="50"/>
        <end position="166"/>
    </location>
</feature>
<dbReference type="EMBL" id="CP016174">
    <property type="protein sequence ID" value="ANN15129.1"/>
    <property type="molecule type" value="Genomic_DNA"/>
</dbReference>
<dbReference type="KEGG" id="aori:SD37_05270"/>
<dbReference type="RefSeq" id="WP_044852097.1">
    <property type="nucleotide sequence ID" value="NZ_CP016174.1"/>
</dbReference>
<reference evidence="2 3" key="1">
    <citation type="journal article" date="2015" name="Genome Announc.">
        <title>Draft Genome Sequence of Norvancomycin-Producing Strain Amycolatopsis orientalis CPCC200066.</title>
        <authorList>
            <person name="Lei X."/>
            <person name="Yuan F."/>
            <person name="Shi Y."/>
            <person name="Li X."/>
            <person name="Wang L."/>
            <person name="Hong B."/>
        </authorList>
    </citation>
    <scope>NUCLEOTIDE SEQUENCE [LARGE SCALE GENOMIC DNA]</scope>
    <source>
        <strain evidence="2 3">B-37</strain>
    </source>
</reference>
<evidence type="ECO:0000313" key="2">
    <source>
        <dbReference type="EMBL" id="ANN15129.1"/>
    </source>
</evidence>
<dbReference type="eggNOG" id="COG3482">
    <property type="taxonomic scope" value="Bacteria"/>
</dbReference>
<organism evidence="2 3">
    <name type="scientific">Amycolatopsis orientalis</name>
    <name type="common">Nocardia orientalis</name>
    <dbReference type="NCBI Taxonomy" id="31958"/>
    <lineage>
        <taxon>Bacteria</taxon>
        <taxon>Bacillati</taxon>
        <taxon>Actinomycetota</taxon>
        <taxon>Actinomycetes</taxon>
        <taxon>Pseudonocardiales</taxon>
        <taxon>Pseudonocardiaceae</taxon>
        <taxon>Amycolatopsis</taxon>
    </lineage>
</organism>
<keyword evidence="3" id="KW-1185">Reference proteome</keyword>
<dbReference type="InterPro" id="IPR012924">
    <property type="entry name" value="TfuA_core"/>
</dbReference>
<proteinExistence type="predicted"/>
<evidence type="ECO:0000259" key="1">
    <source>
        <dbReference type="Pfam" id="PF07812"/>
    </source>
</evidence>
<name>A0A193BSH9_AMYOR</name>
<dbReference type="AlphaFoldDB" id="A0A193BSH9"/>
<protein>
    <recommendedName>
        <fullName evidence="1">TfuA-like core domain-containing protein</fullName>
    </recommendedName>
</protein>
<sequence>MRAVVFIGPSIDREAASAELDVEFLPPVKRGDLAELLARPEPPEAIGIVDGRFLQSLCISPKEVLEAMDRGVTMFGSSSMGALRAAECSPFGMVGVGKIYEEYFSGRIDADDEVAVTYDEENLSALSEPMVNMRFAIAAGIEQGAFAAETGERFLEIAKELYFPQRVNRTVLMLLRKEIGEDEYARIAAFFAGGAPDTKREDALLLLAAMREFLDPAGKPQIKSVEHRGAL</sequence>
<dbReference type="STRING" id="31958.SD37_05270"/>
<dbReference type="Proteomes" id="UP000093695">
    <property type="component" value="Chromosome"/>
</dbReference>
<accession>A0A193BSH9</accession>
<gene>
    <name evidence="2" type="ORF">SD37_05270</name>
</gene>